<feature type="region of interest" description="Disordered" evidence="2">
    <location>
        <begin position="490"/>
        <end position="511"/>
    </location>
</feature>
<sequence>MNNTAAQQLLLRKNRNNNKIKLRRQKYKENTKKREEEDERLNIILFYADDWTMKVLGKLDPHQIVKTPNIDEMADNGMIFTNNCVTTSVCWVSRSTLCTGTYSNIHKHTLPFSDATFETTNWNKTLYPKMKNNYDTNLYKNGYYTGLFGKWHKLEIGDEIQEAFHEQKVYYGKHWEERDGQQRHVTDLNRDDSIEFLDKWNDRRRQEQHKTHNKNQQPFFLTVSFFATHARDGGGKGWEFYQPHNNTRTRMYPDGSKDIPLPKTATEQHFKQLPPFLANYGNEGRMRWRNRYEPKDYQKNIKDMYAMATEVDDAVGTIIQHIKNLQVYNNTVLIFTTDNGNMHGEHGLAEKWYPFEESIRVPLVIQDPRMPTHRHGTTSDAWTLNVDLAPTILGAANIEPASFMQGLLSNIEMKKKVHWRTDWFYEFNLGQNSNASDHPWPNYIDASFALITDHWKYVIWPQHDGYEQLFHRSMDPYEEWDLLNKLLRNQTRPSSSSSSNNTSDSDGDNSVMNIQTTEKIYQQMKIRFAILKQEAQGGNLI</sequence>
<evidence type="ECO:0000313" key="5">
    <source>
        <dbReference type="Proteomes" id="UP000095751"/>
    </source>
</evidence>
<organism evidence="4 5">
    <name type="scientific">Fragilariopsis cylindrus CCMP1102</name>
    <dbReference type="NCBI Taxonomy" id="635003"/>
    <lineage>
        <taxon>Eukaryota</taxon>
        <taxon>Sar</taxon>
        <taxon>Stramenopiles</taxon>
        <taxon>Ochrophyta</taxon>
        <taxon>Bacillariophyta</taxon>
        <taxon>Bacillariophyceae</taxon>
        <taxon>Bacillariophycidae</taxon>
        <taxon>Bacillariales</taxon>
        <taxon>Bacillariaceae</taxon>
        <taxon>Fragilariopsis</taxon>
    </lineage>
</organism>
<dbReference type="Proteomes" id="UP000095751">
    <property type="component" value="Unassembled WGS sequence"/>
</dbReference>
<comment type="similarity">
    <text evidence="1">Belongs to the sulfatase family.</text>
</comment>
<keyword evidence="5" id="KW-1185">Reference proteome</keyword>
<name>A0A1E7FZR0_9STRA</name>
<dbReference type="Gene3D" id="3.40.720.10">
    <property type="entry name" value="Alkaline Phosphatase, subunit A"/>
    <property type="match status" value="1"/>
</dbReference>
<dbReference type="PANTHER" id="PTHR43108:SF6">
    <property type="entry name" value="N-SULPHOGLUCOSAMINE SULPHOHYDROLASE"/>
    <property type="match status" value="1"/>
</dbReference>
<dbReference type="EMBL" id="KV784353">
    <property type="protein sequence ID" value="OEU23594.1"/>
    <property type="molecule type" value="Genomic_DNA"/>
</dbReference>
<dbReference type="SUPFAM" id="SSF53649">
    <property type="entry name" value="Alkaline phosphatase-like"/>
    <property type="match status" value="1"/>
</dbReference>
<feature type="domain" description="Sulfatase N-terminal" evidence="3">
    <location>
        <begin position="42"/>
        <end position="398"/>
    </location>
</feature>
<dbReference type="InterPro" id="IPR017850">
    <property type="entry name" value="Alkaline_phosphatase_core_sf"/>
</dbReference>
<dbReference type="OrthoDB" id="190099at2759"/>
<proteinExistence type="inferred from homology"/>
<evidence type="ECO:0000256" key="1">
    <source>
        <dbReference type="ARBA" id="ARBA00008779"/>
    </source>
</evidence>
<dbReference type="AlphaFoldDB" id="A0A1E7FZR0"/>
<dbReference type="KEGG" id="fcy:FRACYDRAFT_179524"/>
<accession>A0A1E7FZR0</accession>
<gene>
    <name evidence="4" type="ORF">FRACYDRAFT_179524</name>
</gene>
<dbReference type="InParanoid" id="A0A1E7FZR0"/>
<dbReference type="PANTHER" id="PTHR43108">
    <property type="entry name" value="N-ACETYLGLUCOSAMINE-6-SULFATASE FAMILY MEMBER"/>
    <property type="match status" value="1"/>
</dbReference>
<feature type="compositionally biased region" description="Low complexity" evidence="2">
    <location>
        <begin position="494"/>
        <end position="510"/>
    </location>
</feature>
<evidence type="ECO:0000259" key="3">
    <source>
        <dbReference type="Pfam" id="PF00884"/>
    </source>
</evidence>
<dbReference type="InterPro" id="IPR000917">
    <property type="entry name" value="Sulfatase_N"/>
</dbReference>
<evidence type="ECO:0000256" key="2">
    <source>
        <dbReference type="SAM" id="MobiDB-lite"/>
    </source>
</evidence>
<dbReference type="Pfam" id="PF00884">
    <property type="entry name" value="Sulfatase"/>
    <property type="match status" value="1"/>
</dbReference>
<evidence type="ECO:0000313" key="4">
    <source>
        <dbReference type="EMBL" id="OEU23594.1"/>
    </source>
</evidence>
<protein>
    <submittedName>
        <fullName evidence="4">Alkaline phosphatase-like protein</fullName>
    </submittedName>
</protein>
<reference evidence="4 5" key="1">
    <citation type="submission" date="2016-09" db="EMBL/GenBank/DDBJ databases">
        <title>Extensive genetic diversity and differential bi-allelic expression allows diatom success in the polar Southern Ocean.</title>
        <authorList>
            <consortium name="DOE Joint Genome Institute"/>
            <person name="Mock T."/>
            <person name="Otillar R.P."/>
            <person name="Strauss J."/>
            <person name="Dupont C."/>
            <person name="Frickenhaus S."/>
            <person name="Maumus F."/>
            <person name="Mcmullan M."/>
            <person name="Sanges R."/>
            <person name="Schmutz J."/>
            <person name="Toseland A."/>
            <person name="Valas R."/>
            <person name="Veluchamy A."/>
            <person name="Ward B.J."/>
            <person name="Allen A."/>
            <person name="Barry K."/>
            <person name="Falciatore A."/>
            <person name="Ferrante M."/>
            <person name="Fortunato A.E."/>
            <person name="Gloeckner G."/>
            <person name="Gruber A."/>
            <person name="Hipkin R."/>
            <person name="Janech M."/>
            <person name="Kroth P."/>
            <person name="Leese F."/>
            <person name="Lindquist E."/>
            <person name="Lyon B.R."/>
            <person name="Martin J."/>
            <person name="Mayer C."/>
            <person name="Parker M."/>
            <person name="Quesneville H."/>
            <person name="Raymond J."/>
            <person name="Uhlig C."/>
            <person name="Valentin K.U."/>
            <person name="Worden A.Z."/>
            <person name="Armbrust E.V."/>
            <person name="Bowler C."/>
            <person name="Green B."/>
            <person name="Moulton V."/>
            <person name="Van Oosterhout C."/>
            <person name="Grigoriev I."/>
        </authorList>
    </citation>
    <scope>NUCLEOTIDE SEQUENCE [LARGE SCALE GENOMIC DNA]</scope>
    <source>
        <strain evidence="4 5">CCMP1102</strain>
    </source>
</reference>